<protein>
    <submittedName>
        <fullName evidence="13">Disulfide bond formation protein B</fullName>
    </submittedName>
</protein>
<evidence type="ECO:0000256" key="8">
    <source>
        <dbReference type="ARBA" id="ARBA00023136"/>
    </source>
</evidence>
<dbReference type="OrthoDB" id="158402at2"/>
<keyword evidence="9" id="KW-1015">Disulfide bond</keyword>
<dbReference type="Gene3D" id="1.20.1550.10">
    <property type="entry name" value="DsbB-like"/>
    <property type="match status" value="1"/>
</dbReference>
<keyword evidence="11" id="KW-0676">Redox-active center</keyword>
<dbReference type="Proteomes" id="UP000259030">
    <property type="component" value="Chromosome"/>
</dbReference>
<reference evidence="13 14" key="1">
    <citation type="submission" date="2017-05" db="EMBL/GenBank/DDBJ databases">
        <title>The complete genome sequence of Deinococcus ficus isolated from the rhizosphere of the Ficus religiosa L. in Taiwan.</title>
        <authorList>
            <person name="Wu K.-M."/>
            <person name="Liao T.-L."/>
            <person name="Liu Y.-M."/>
            <person name="Young C.-C."/>
            <person name="Tsai S.-F."/>
        </authorList>
    </citation>
    <scope>NUCLEOTIDE SEQUENCE [LARGE SCALE GENOMIC DNA]</scope>
    <source>
        <strain evidence="13 14">CC-FR2-10</strain>
    </source>
</reference>
<name>A0A221SUD6_9DEIO</name>
<keyword evidence="3" id="KW-0813">Transport</keyword>
<comment type="similarity">
    <text evidence="2">Belongs to the DsbB family. BdbC subfamily.</text>
</comment>
<dbReference type="EMBL" id="CP021081">
    <property type="protein sequence ID" value="ASN80233.1"/>
    <property type="molecule type" value="Genomic_DNA"/>
</dbReference>
<dbReference type="GO" id="GO:0006457">
    <property type="term" value="P:protein folding"/>
    <property type="evidence" value="ECO:0007669"/>
    <property type="project" value="InterPro"/>
</dbReference>
<evidence type="ECO:0000256" key="11">
    <source>
        <dbReference type="ARBA" id="ARBA00023284"/>
    </source>
</evidence>
<dbReference type="PANTHER" id="PTHR43469">
    <property type="entry name" value="DISULFIDE FORMATION PROTEIN-RELATED"/>
    <property type="match status" value="1"/>
</dbReference>
<accession>A0A221SUD6</accession>
<dbReference type="PANTHER" id="PTHR43469:SF1">
    <property type="entry name" value="SPBETA PROPHAGE-DERIVED DISULFIDE BOND FORMATION PROTEIN B"/>
    <property type="match status" value="1"/>
</dbReference>
<dbReference type="STRING" id="317577.GCA_000419625_00406"/>
<feature type="transmembrane region" description="Helical" evidence="12">
    <location>
        <begin position="119"/>
        <end position="140"/>
    </location>
</feature>
<feature type="transmembrane region" description="Helical" evidence="12">
    <location>
        <begin position="63"/>
        <end position="81"/>
    </location>
</feature>
<evidence type="ECO:0000256" key="6">
    <source>
        <dbReference type="ARBA" id="ARBA00022989"/>
    </source>
</evidence>
<dbReference type="SUPFAM" id="SSF158442">
    <property type="entry name" value="DsbB-like"/>
    <property type="match status" value="1"/>
</dbReference>
<dbReference type="AlphaFoldDB" id="A0A221SUD6"/>
<evidence type="ECO:0000256" key="3">
    <source>
        <dbReference type="ARBA" id="ARBA00022448"/>
    </source>
</evidence>
<keyword evidence="6 12" id="KW-1133">Transmembrane helix</keyword>
<gene>
    <name evidence="13" type="ORF">DFI_03675</name>
</gene>
<proteinExistence type="inferred from homology"/>
<dbReference type="GO" id="GO:0016020">
    <property type="term" value="C:membrane"/>
    <property type="evidence" value="ECO:0007669"/>
    <property type="project" value="UniProtKB-SubCell"/>
</dbReference>
<comment type="subcellular location">
    <subcellularLocation>
        <location evidence="1">Membrane</location>
        <topology evidence="1">Multi-pass membrane protein</topology>
    </subcellularLocation>
</comment>
<evidence type="ECO:0000256" key="4">
    <source>
        <dbReference type="ARBA" id="ARBA00022692"/>
    </source>
</evidence>
<keyword evidence="4 12" id="KW-0812">Transmembrane</keyword>
<evidence type="ECO:0000256" key="12">
    <source>
        <dbReference type="SAM" id="Phobius"/>
    </source>
</evidence>
<evidence type="ECO:0000256" key="10">
    <source>
        <dbReference type="ARBA" id="ARBA00023186"/>
    </source>
</evidence>
<dbReference type="PIRSF" id="PIRSF036659">
    <property type="entry name" value="BdbC"/>
    <property type="match status" value="1"/>
</dbReference>
<evidence type="ECO:0000256" key="9">
    <source>
        <dbReference type="ARBA" id="ARBA00023157"/>
    </source>
</evidence>
<dbReference type="InterPro" id="IPR012187">
    <property type="entry name" value="Disulphide_bond_form_BdbC"/>
</dbReference>
<sequence length="150" mass="16499">MSRDTRLYLAWVVALIATLGSLYFSNVKGYVPCVLCWYQRIAMYPLALWLGIAALRGELSIRVYALPLAVIGWCIALFQNLETWGIIPTPLVCSPTTGAVSCTTPWPVWGNGALRDLNTILTIPTLSLIAFTLIIALLAWGRTARDTAEL</sequence>
<dbReference type="RefSeq" id="WP_022800033.1">
    <property type="nucleotide sequence ID" value="NZ_ATTJ01000001.1"/>
</dbReference>
<keyword evidence="7" id="KW-0560">Oxidoreductase</keyword>
<evidence type="ECO:0000256" key="2">
    <source>
        <dbReference type="ARBA" id="ARBA00007602"/>
    </source>
</evidence>
<evidence type="ECO:0000313" key="14">
    <source>
        <dbReference type="Proteomes" id="UP000259030"/>
    </source>
</evidence>
<dbReference type="Pfam" id="PF02600">
    <property type="entry name" value="DsbB"/>
    <property type="match status" value="1"/>
</dbReference>
<evidence type="ECO:0000256" key="7">
    <source>
        <dbReference type="ARBA" id="ARBA00023002"/>
    </source>
</evidence>
<dbReference type="InterPro" id="IPR003752">
    <property type="entry name" value="DiS_bond_form_DsbB/BdbC"/>
</dbReference>
<keyword evidence="5" id="KW-0249">Electron transport</keyword>
<organism evidence="13 14">
    <name type="scientific">Deinococcus ficus</name>
    <dbReference type="NCBI Taxonomy" id="317577"/>
    <lineage>
        <taxon>Bacteria</taxon>
        <taxon>Thermotogati</taxon>
        <taxon>Deinococcota</taxon>
        <taxon>Deinococci</taxon>
        <taxon>Deinococcales</taxon>
        <taxon>Deinococcaceae</taxon>
        <taxon>Deinococcus</taxon>
    </lineage>
</organism>
<dbReference type="KEGG" id="dfc:DFI_03675"/>
<keyword evidence="8 12" id="KW-0472">Membrane</keyword>
<keyword evidence="10" id="KW-0143">Chaperone</keyword>
<dbReference type="InterPro" id="IPR023380">
    <property type="entry name" value="DsbB-like_sf"/>
</dbReference>
<evidence type="ECO:0000313" key="13">
    <source>
        <dbReference type="EMBL" id="ASN80233.1"/>
    </source>
</evidence>
<dbReference type="GO" id="GO:0015035">
    <property type="term" value="F:protein-disulfide reductase activity"/>
    <property type="evidence" value="ECO:0007669"/>
    <property type="project" value="InterPro"/>
</dbReference>
<evidence type="ECO:0000256" key="1">
    <source>
        <dbReference type="ARBA" id="ARBA00004141"/>
    </source>
</evidence>
<keyword evidence="14" id="KW-1185">Reference proteome</keyword>
<evidence type="ECO:0000256" key="5">
    <source>
        <dbReference type="ARBA" id="ARBA00022982"/>
    </source>
</evidence>
<feature type="transmembrane region" description="Helical" evidence="12">
    <location>
        <begin position="37"/>
        <end position="56"/>
    </location>
</feature>
<feature type="transmembrane region" description="Helical" evidence="12">
    <location>
        <begin position="7"/>
        <end position="25"/>
    </location>
</feature>